<dbReference type="OrthoDB" id="540004at2759"/>
<dbReference type="EMBL" id="CACVBS010000056">
    <property type="protein sequence ID" value="CAA7266691.1"/>
    <property type="molecule type" value="Genomic_DNA"/>
</dbReference>
<organism evidence="1 2">
    <name type="scientific">Cyclocybe aegerita</name>
    <name type="common">Black poplar mushroom</name>
    <name type="synonym">Agrocybe aegerita</name>
    <dbReference type="NCBI Taxonomy" id="1973307"/>
    <lineage>
        <taxon>Eukaryota</taxon>
        <taxon>Fungi</taxon>
        <taxon>Dikarya</taxon>
        <taxon>Basidiomycota</taxon>
        <taxon>Agaricomycotina</taxon>
        <taxon>Agaricomycetes</taxon>
        <taxon>Agaricomycetidae</taxon>
        <taxon>Agaricales</taxon>
        <taxon>Agaricineae</taxon>
        <taxon>Bolbitiaceae</taxon>
        <taxon>Cyclocybe</taxon>
    </lineage>
</organism>
<gene>
    <name evidence="1" type="ORF">AAE3_LOCUS8902</name>
</gene>
<accession>A0A8S0XVX8</accession>
<evidence type="ECO:0000313" key="2">
    <source>
        <dbReference type="Proteomes" id="UP000467700"/>
    </source>
</evidence>
<dbReference type="PANTHER" id="PTHR45036:SF1">
    <property type="entry name" value="METHYLTRANSFERASE LIKE 7A"/>
    <property type="match status" value="1"/>
</dbReference>
<keyword evidence="2" id="KW-1185">Reference proteome</keyword>
<reference evidence="1 2" key="1">
    <citation type="submission" date="2020-01" db="EMBL/GenBank/DDBJ databases">
        <authorList>
            <person name="Gupta K D."/>
        </authorList>
    </citation>
    <scope>NUCLEOTIDE SEQUENCE [LARGE SCALE GENOMIC DNA]</scope>
</reference>
<dbReference type="InterPro" id="IPR029063">
    <property type="entry name" value="SAM-dependent_MTases_sf"/>
</dbReference>
<dbReference type="PANTHER" id="PTHR45036">
    <property type="entry name" value="METHYLTRANSFERASE LIKE 7B"/>
    <property type="match status" value="1"/>
</dbReference>
<comment type="caution">
    <text evidence="1">The sequence shown here is derived from an EMBL/GenBank/DDBJ whole genome shotgun (WGS) entry which is preliminary data.</text>
</comment>
<dbReference type="Pfam" id="PF13489">
    <property type="entry name" value="Methyltransf_23"/>
    <property type="match status" value="1"/>
</dbReference>
<dbReference type="Gene3D" id="3.40.50.150">
    <property type="entry name" value="Vaccinia Virus protein VP39"/>
    <property type="match status" value="1"/>
</dbReference>
<dbReference type="AlphaFoldDB" id="A0A8S0XVX8"/>
<dbReference type="InterPro" id="IPR052356">
    <property type="entry name" value="Thiol_S-MT"/>
</dbReference>
<name>A0A8S0XVX8_CYCAE</name>
<proteinExistence type="predicted"/>
<protein>
    <recommendedName>
        <fullName evidence="3">S-adenosyl-L-methionine-dependent methyltransferase</fullName>
    </recommendedName>
</protein>
<dbReference type="CDD" id="cd02440">
    <property type="entry name" value="AdoMet_MTases"/>
    <property type="match status" value="1"/>
</dbReference>
<evidence type="ECO:0008006" key="3">
    <source>
        <dbReference type="Google" id="ProtNLM"/>
    </source>
</evidence>
<dbReference type="Proteomes" id="UP000467700">
    <property type="component" value="Unassembled WGS sequence"/>
</dbReference>
<evidence type="ECO:0000313" key="1">
    <source>
        <dbReference type="EMBL" id="CAA7266691.1"/>
    </source>
</evidence>
<sequence>MKLANAFSLLSDLRIAIQVAIIPTLTSIFQNPGLVFRPYQLSRVFMAHVWAVFGDGVDTGGKEVKEGLITPNAYGVVLDIGAGHGHTVRYLDRARVTHYVALEPNELMHEHIRAQANAAGYHESDGTLVILSCGAEDATSILSALSQALPSTNAQALGPPVDTMISILTLCTIPEPQRTLTNLVRDVLKPEGQFLVYEHVLSPREDVAWWQRFWAPLWARAFDGCRMDRPSDVWVKELQLDVGDGTVESAWRESDAWGKEGEDEENLFWHVVGRFIKR</sequence>
<dbReference type="SUPFAM" id="SSF53335">
    <property type="entry name" value="S-adenosyl-L-methionine-dependent methyltransferases"/>
    <property type="match status" value="1"/>
</dbReference>